<protein>
    <recommendedName>
        <fullName evidence="3">Lipoprotein</fullName>
    </recommendedName>
</protein>
<dbReference type="EMBL" id="LR214971">
    <property type="protein sequence ID" value="VEU62276.1"/>
    <property type="molecule type" value="Genomic_DNA"/>
</dbReference>
<sequence length="488" mass="57882">MMNKIKLFIKTLLLNGSFSIPLILVSCITGNDGKVVDDHKIDEENKIDTDKILDEFKGLIQIDYQKKGIKSLSFSPAEAYSEVVREKYENRWDKLFDKKLLNEKGFLEISSFQDFKTKVFDSFVLKTKDIANFPKISEIAFKKEFENKFLDGQKIEDVLTKKNILISEEDVWSYGYYLHSFRYFLVSEDDKTFSIKIFVESDISRANFSIVKDAIPRVDSTIWTVFQVPKSKKVSYRTLDENIKKDKLNQKAISLEVQKEFLKIFEHLKNEYKDIKQEFLNNKIKNNFEKFLFSVQEKEKIHRNSSSILTSLNDKIDRFNNPFFKDSHVIIKTKEDFQNLIIKRWKELNKDESKLTEAELIKNFEKDFLENKQLDNVLQSQNMLIFETWIDKYLQIHQKNEKNSYQLINWLIPFKKTENEIHFSAIDPKNDFLNRCFCKKWELPFANNAFNFSNVGFQVVLVPKNLKIIFEKNVDKIELNENLVKNYA</sequence>
<gene>
    <name evidence="1" type="ORF">NCTC10125_00627</name>
</gene>
<dbReference type="PROSITE" id="PS51257">
    <property type="entry name" value="PROKAR_LIPOPROTEIN"/>
    <property type="match status" value="1"/>
</dbReference>
<organism evidence="1 2">
    <name type="scientific">Mesomycoplasma dispar</name>
    <dbReference type="NCBI Taxonomy" id="86660"/>
    <lineage>
        <taxon>Bacteria</taxon>
        <taxon>Bacillati</taxon>
        <taxon>Mycoplasmatota</taxon>
        <taxon>Mycoplasmoidales</taxon>
        <taxon>Metamycoplasmataceae</taxon>
        <taxon>Mesomycoplasma</taxon>
    </lineage>
</organism>
<evidence type="ECO:0008006" key="3">
    <source>
        <dbReference type="Google" id="ProtNLM"/>
    </source>
</evidence>
<evidence type="ECO:0000313" key="1">
    <source>
        <dbReference type="EMBL" id="VEU62276.1"/>
    </source>
</evidence>
<evidence type="ECO:0000313" key="2">
    <source>
        <dbReference type="Proteomes" id="UP000289629"/>
    </source>
</evidence>
<accession>A0AAJ5NMC7</accession>
<name>A0AAJ5NMC7_9BACT</name>
<proteinExistence type="predicted"/>
<dbReference type="AlphaFoldDB" id="A0AAJ5NMC7"/>
<reference evidence="1 2" key="1">
    <citation type="submission" date="2019-01" db="EMBL/GenBank/DDBJ databases">
        <authorList>
            <consortium name="Pathogen Informatics"/>
        </authorList>
    </citation>
    <scope>NUCLEOTIDE SEQUENCE [LARGE SCALE GENOMIC DNA]</scope>
    <source>
        <strain evidence="1 2">NCTC10125</strain>
    </source>
</reference>
<dbReference type="Proteomes" id="UP000289629">
    <property type="component" value="Chromosome"/>
</dbReference>
<dbReference type="RefSeq" id="WP_129640158.1">
    <property type="nucleotide sequence ID" value="NZ_CP007229.1"/>
</dbReference>